<reference evidence="1 2" key="1">
    <citation type="submission" date="2019-12" db="EMBL/GenBank/DDBJ databases">
        <authorList>
            <person name="Scholz U."/>
            <person name="Mascher M."/>
            <person name="Fiebig A."/>
        </authorList>
    </citation>
    <scope>NUCLEOTIDE SEQUENCE</scope>
</reference>
<name>A0A7I8JIL4_SPIIN</name>
<dbReference type="Proteomes" id="UP001189122">
    <property type="component" value="Unassembled WGS sequence"/>
</dbReference>
<evidence type="ECO:0000313" key="1">
    <source>
        <dbReference type="EMBL" id="CAA2630019.1"/>
    </source>
</evidence>
<keyword evidence="2" id="KW-1185">Reference proteome</keyword>
<sequence>MEFCVFSGMEPEGWIFRLELYFSTYQLTMLEKLAEALEEYHEQLEFLSGVIRNILEVILKGTFLKGLRRNIQAEVYMLNPHKLEAIMQTT</sequence>
<protein>
    <submittedName>
        <fullName evidence="1">Uncharacterized protein</fullName>
    </submittedName>
</protein>
<gene>
    <name evidence="1" type="ORF">SI7747_12015657</name>
</gene>
<organism evidence="1">
    <name type="scientific">Spirodela intermedia</name>
    <name type="common">Intermediate duckweed</name>
    <dbReference type="NCBI Taxonomy" id="51605"/>
    <lineage>
        <taxon>Eukaryota</taxon>
        <taxon>Viridiplantae</taxon>
        <taxon>Streptophyta</taxon>
        <taxon>Embryophyta</taxon>
        <taxon>Tracheophyta</taxon>
        <taxon>Spermatophyta</taxon>
        <taxon>Magnoliopsida</taxon>
        <taxon>Liliopsida</taxon>
        <taxon>Araceae</taxon>
        <taxon>Lemnoideae</taxon>
        <taxon>Spirodela</taxon>
    </lineage>
</organism>
<proteinExistence type="predicted"/>
<dbReference type="AlphaFoldDB" id="A0A7I8JIL4"/>
<dbReference type="EMBL" id="CACRZD030000012">
    <property type="protein sequence ID" value="CAA6669262.1"/>
    <property type="molecule type" value="Genomic_DNA"/>
</dbReference>
<dbReference type="EMBL" id="LR743599">
    <property type="protein sequence ID" value="CAA2630019.1"/>
    <property type="molecule type" value="Genomic_DNA"/>
</dbReference>
<accession>A0A7I8JIL4</accession>
<evidence type="ECO:0000313" key="2">
    <source>
        <dbReference type="Proteomes" id="UP001189122"/>
    </source>
</evidence>